<keyword evidence="2" id="KW-0418">Kinase</keyword>
<dbReference type="SUPFAM" id="SSF56112">
    <property type="entry name" value="Protein kinase-like (PK-like)"/>
    <property type="match status" value="1"/>
</dbReference>
<evidence type="ECO:0000313" key="2">
    <source>
        <dbReference type="EMBL" id="SDT43242.1"/>
    </source>
</evidence>
<dbReference type="InterPro" id="IPR011009">
    <property type="entry name" value="Kinase-like_dom_sf"/>
</dbReference>
<keyword evidence="3" id="KW-1185">Reference proteome</keyword>
<keyword evidence="2" id="KW-0808">Transferase</keyword>
<reference evidence="2 3" key="1">
    <citation type="submission" date="2016-10" db="EMBL/GenBank/DDBJ databases">
        <authorList>
            <person name="de Groot N.N."/>
        </authorList>
    </citation>
    <scope>NUCLEOTIDE SEQUENCE [LARGE SCALE GENOMIC DNA]</scope>
    <source>
        <strain evidence="2 3">DSM 21800</strain>
    </source>
</reference>
<evidence type="ECO:0000259" key="1">
    <source>
        <dbReference type="Pfam" id="PF01636"/>
    </source>
</evidence>
<dbReference type="EMBL" id="LT629772">
    <property type="protein sequence ID" value="SDT43242.1"/>
    <property type="molecule type" value="Genomic_DNA"/>
</dbReference>
<name>A0A1H2ABW3_9ACTN</name>
<dbReference type="InterPro" id="IPR002575">
    <property type="entry name" value="Aminoglycoside_PTrfase"/>
</dbReference>
<accession>A0A1H2ABW3</accession>
<sequence length="356" mass="39044">MNTINSQTGSTRCPVRGDLSDDGSAFYDGAEWGWQPLWLHRDAVLPVCRQQLRIDASDAQLLSGGFLNQNWRLRCDDHDRVLRVGRAERTVEQVAYEYTLTSAWAAEIDQIVLAERPPGPSIDGHLLTVFPYREGISGAQVPAPRRTVELAPVLAAMHRIALELDLGQRPGFPLLGVGAAPVGNDHRSPVGARWHAVRSAVLDRYGTGPEVLTPATVVDRAVDELTVQLERWHGQGRLDRRAPVHADLNVRNQLYRDHRLVGIIDADDCRVEPLISEVAGLAYADPAVDPAAAWQLYRQAGGPLPDEDQELLLPFARLGCLGELEWFTADDGTATHLALGKLQTLADQLAGGPIRD</sequence>
<dbReference type="AlphaFoldDB" id="A0A1H2ABW3"/>
<dbReference type="Pfam" id="PF01636">
    <property type="entry name" value="APH"/>
    <property type="match status" value="1"/>
</dbReference>
<dbReference type="Proteomes" id="UP000199103">
    <property type="component" value="Chromosome I"/>
</dbReference>
<feature type="domain" description="Aminoglycoside phosphotransferase" evidence="1">
    <location>
        <begin position="59"/>
        <end position="304"/>
    </location>
</feature>
<proteinExistence type="predicted"/>
<gene>
    <name evidence="2" type="ORF">SAMN04489812_5810</name>
</gene>
<dbReference type="RefSeq" id="WP_091530568.1">
    <property type="nucleotide sequence ID" value="NZ_LT629772.1"/>
</dbReference>
<organism evidence="2 3">
    <name type="scientific">Microlunatus soli</name>
    <dbReference type="NCBI Taxonomy" id="630515"/>
    <lineage>
        <taxon>Bacteria</taxon>
        <taxon>Bacillati</taxon>
        <taxon>Actinomycetota</taxon>
        <taxon>Actinomycetes</taxon>
        <taxon>Propionibacteriales</taxon>
        <taxon>Propionibacteriaceae</taxon>
        <taxon>Microlunatus</taxon>
    </lineage>
</organism>
<evidence type="ECO:0000313" key="3">
    <source>
        <dbReference type="Proteomes" id="UP000199103"/>
    </source>
</evidence>
<dbReference type="OrthoDB" id="3339041at2"/>
<dbReference type="Gene3D" id="3.90.1200.10">
    <property type="match status" value="1"/>
</dbReference>
<protein>
    <submittedName>
        <fullName evidence="2">Ser/Thr protein kinase RdoA involved in Cpx stress response, MazF antagonist</fullName>
    </submittedName>
</protein>
<dbReference type="GO" id="GO:0016301">
    <property type="term" value="F:kinase activity"/>
    <property type="evidence" value="ECO:0007669"/>
    <property type="project" value="UniProtKB-KW"/>
</dbReference>
<dbReference type="STRING" id="630515.SAMN04489812_5810"/>